<comment type="caution">
    <text evidence="2">The sequence shown here is derived from an EMBL/GenBank/DDBJ whole genome shotgun (WGS) entry which is preliminary data.</text>
</comment>
<organism evidence="2">
    <name type="scientific">Gracilinema caldarium</name>
    <dbReference type="NCBI Taxonomy" id="215591"/>
    <lineage>
        <taxon>Bacteria</taxon>
        <taxon>Pseudomonadati</taxon>
        <taxon>Spirochaetota</taxon>
        <taxon>Spirochaetia</taxon>
        <taxon>Spirochaetales</taxon>
        <taxon>Breznakiellaceae</taxon>
        <taxon>Gracilinema</taxon>
    </lineage>
</organism>
<protein>
    <submittedName>
        <fullName evidence="2">PIN domain-containing protein</fullName>
    </submittedName>
</protein>
<evidence type="ECO:0000313" key="2">
    <source>
        <dbReference type="EMBL" id="HFH28564.1"/>
    </source>
</evidence>
<dbReference type="InterPro" id="IPR029060">
    <property type="entry name" value="PIN-like_dom_sf"/>
</dbReference>
<dbReference type="OMA" id="EACITAS"/>
<evidence type="ECO:0000259" key="1">
    <source>
        <dbReference type="Pfam" id="PF13470"/>
    </source>
</evidence>
<gene>
    <name evidence="2" type="ORF">ENS59_03505</name>
</gene>
<dbReference type="InterPro" id="IPR002716">
    <property type="entry name" value="PIN_dom"/>
</dbReference>
<dbReference type="Pfam" id="PF13470">
    <property type="entry name" value="PIN_3"/>
    <property type="match status" value="1"/>
</dbReference>
<dbReference type="EMBL" id="DSVL01000108">
    <property type="protein sequence ID" value="HFH28564.1"/>
    <property type="molecule type" value="Genomic_DNA"/>
</dbReference>
<name>A0A7C3IG23_9SPIR</name>
<sequence length="141" mass="16191">MIKRVLIDTDIILDVALARQPFLELSKLVLLLLENNIALGFITSNEITNIYYILRKVGGDEKARKFISELLKFLTVISVEHSDILNALGYEISDFEDSVQHFAALRNQCDCIVTRNIEDYKYSQIAVYSPIDFLSIYKELL</sequence>
<dbReference type="SUPFAM" id="SSF88723">
    <property type="entry name" value="PIN domain-like"/>
    <property type="match status" value="1"/>
</dbReference>
<dbReference type="AlphaFoldDB" id="A0A7C3IG23"/>
<accession>A0A7C3IG23</accession>
<reference evidence="2" key="1">
    <citation type="journal article" date="2020" name="mSystems">
        <title>Genome- and Community-Level Interaction Insights into Carbon Utilization and Element Cycling Functions of Hydrothermarchaeota in Hydrothermal Sediment.</title>
        <authorList>
            <person name="Zhou Z."/>
            <person name="Liu Y."/>
            <person name="Xu W."/>
            <person name="Pan J."/>
            <person name="Luo Z.H."/>
            <person name="Li M."/>
        </authorList>
    </citation>
    <scope>NUCLEOTIDE SEQUENCE [LARGE SCALE GENOMIC DNA]</scope>
    <source>
        <strain evidence="2">SpSt-503</strain>
    </source>
</reference>
<proteinExistence type="predicted"/>
<feature type="domain" description="PIN" evidence="1">
    <location>
        <begin position="4"/>
        <end position="117"/>
    </location>
</feature>